<dbReference type="EMBL" id="BAAAOH010000001">
    <property type="protein sequence ID" value="GAA1990002.1"/>
    <property type="molecule type" value="Genomic_DNA"/>
</dbReference>
<gene>
    <name evidence="1" type="ORF">GCM10009777_26610</name>
</gene>
<dbReference type="Proteomes" id="UP001500326">
    <property type="component" value="Unassembled WGS sequence"/>
</dbReference>
<name>A0ABP5E1F9_9MICO</name>
<proteinExistence type="predicted"/>
<comment type="caution">
    <text evidence="1">The sequence shown here is derived from an EMBL/GenBank/DDBJ whole genome shotgun (WGS) entry which is preliminary data.</text>
</comment>
<keyword evidence="2" id="KW-1185">Reference proteome</keyword>
<accession>A0ABP5E1F9</accession>
<sequence>MYVGVVTSEDDALSALQASGLLSVLKWGAPVAFAATDQLYDEEQGHDQGVVGYLNFKHLRDLIDRATANGRFKLADGLGGIGEDVLKRGITPEAFDSLPSLPADVVTRRNYKQSPGWAIEGYRVLLQSYPFDKIDEIKWVQRSDAKKRVADQLFVGDDTLFDDEEFGLESIPRIPDDDDFVGVTLIAAHAFNPTAKQFELYIGQSKNPEYPGDSCWHWRKLLLSGGTPIGGNGLPVTPQMPSGGASTDVEDVPVRLKRMGAGEGWGAANG</sequence>
<organism evidence="1 2">
    <name type="scientific">Microbacterium pumilum</name>
    <dbReference type="NCBI Taxonomy" id="344165"/>
    <lineage>
        <taxon>Bacteria</taxon>
        <taxon>Bacillati</taxon>
        <taxon>Actinomycetota</taxon>
        <taxon>Actinomycetes</taxon>
        <taxon>Micrococcales</taxon>
        <taxon>Microbacteriaceae</taxon>
        <taxon>Microbacterium</taxon>
    </lineage>
</organism>
<evidence type="ECO:0000313" key="1">
    <source>
        <dbReference type="EMBL" id="GAA1990002.1"/>
    </source>
</evidence>
<protein>
    <submittedName>
        <fullName evidence="1">Uncharacterized protein</fullName>
    </submittedName>
</protein>
<evidence type="ECO:0000313" key="2">
    <source>
        <dbReference type="Proteomes" id="UP001500326"/>
    </source>
</evidence>
<reference evidence="2" key="1">
    <citation type="journal article" date="2019" name="Int. J. Syst. Evol. Microbiol.">
        <title>The Global Catalogue of Microorganisms (GCM) 10K type strain sequencing project: providing services to taxonomists for standard genome sequencing and annotation.</title>
        <authorList>
            <consortium name="The Broad Institute Genomics Platform"/>
            <consortium name="The Broad Institute Genome Sequencing Center for Infectious Disease"/>
            <person name="Wu L."/>
            <person name="Ma J."/>
        </authorList>
    </citation>
    <scope>NUCLEOTIDE SEQUENCE [LARGE SCALE GENOMIC DNA]</scope>
    <source>
        <strain evidence="2">JCM 14902</strain>
    </source>
</reference>